<feature type="region of interest" description="Disordered" evidence="4">
    <location>
        <begin position="269"/>
        <end position="294"/>
    </location>
</feature>
<name>A0A6A4J4G4_APOLU</name>
<dbReference type="PANTHER" id="PTHR12555">
    <property type="entry name" value="UBIQUITIN FUSION DEGRADATON PROTEIN 1"/>
    <property type="match status" value="1"/>
</dbReference>
<proteinExistence type="inferred from homology"/>
<evidence type="ECO:0000256" key="4">
    <source>
        <dbReference type="SAM" id="MobiDB-lite"/>
    </source>
</evidence>
<dbReference type="GO" id="GO:0031593">
    <property type="term" value="F:polyubiquitin modification-dependent protein binding"/>
    <property type="evidence" value="ECO:0007669"/>
    <property type="project" value="TreeGrafter"/>
</dbReference>
<dbReference type="Pfam" id="PF24842">
    <property type="entry name" value="UFD1_N2"/>
    <property type="match status" value="1"/>
</dbReference>
<keyword evidence="2" id="KW-0833">Ubl conjugation pathway</keyword>
<dbReference type="Pfam" id="PF03152">
    <property type="entry name" value="UFD1_N1"/>
    <property type="match status" value="1"/>
</dbReference>
<dbReference type="InterPro" id="IPR042299">
    <property type="entry name" value="Ufd1-like_Nn"/>
</dbReference>
<feature type="compositionally biased region" description="Basic and acidic residues" evidence="4">
    <location>
        <begin position="229"/>
        <end position="238"/>
    </location>
</feature>
<dbReference type="InterPro" id="IPR055418">
    <property type="entry name" value="UFD1_N2"/>
</dbReference>
<dbReference type="GO" id="GO:0036503">
    <property type="term" value="P:ERAD pathway"/>
    <property type="evidence" value="ECO:0007669"/>
    <property type="project" value="TreeGrafter"/>
</dbReference>
<keyword evidence="8" id="KW-1185">Reference proteome</keyword>
<evidence type="ECO:0000259" key="6">
    <source>
        <dbReference type="Pfam" id="PF24842"/>
    </source>
</evidence>
<dbReference type="Proteomes" id="UP000466442">
    <property type="component" value="Unassembled WGS sequence"/>
</dbReference>
<dbReference type="InterPro" id="IPR004854">
    <property type="entry name" value="Ufd1-like"/>
</dbReference>
<evidence type="ECO:0000256" key="1">
    <source>
        <dbReference type="ARBA" id="ARBA00006043"/>
    </source>
</evidence>
<sequence length="294" mass="32829">MFPFNMFPFGGRQPFRSVYQCFPVAMMPGHEREDVEKGGKIIMPSSALQQLTNANISYPMTFKLTNSKMGRSTHCGVLEFVADEGRVYLPLWMMQNLMLREGDTLEVQNVLLPVATFSRFQPQSTDFLDISDPKAVLENCLRHFACLTTGDVINLKYNDKDYQLSVLETQPSDAVLIIECDMNVNFAAPIGYVEPKVHSTEEEPEGGTSVGTLEERSRFVAFCGTGTRLDGKSKRRSSDSPSMTPAGARGVPDFEWRLGTITFNRNIRPELPTCSGSESKTERFPGHGDTLCQQ</sequence>
<evidence type="ECO:0000256" key="3">
    <source>
        <dbReference type="ARBA" id="ARBA00071119"/>
    </source>
</evidence>
<accession>A0A6A4J4G4</accession>
<dbReference type="Gene3D" id="3.10.330.10">
    <property type="match status" value="1"/>
</dbReference>
<protein>
    <recommendedName>
        <fullName evidence="3">Ubiquitin fusion degradation protein 1 homolog</fullName>
    </recommendedName>
</protein>
<reference evidence="7" key="1">
    <citation type="journal article" date="2021" name="Mol. Ecol. Resour.">
        <title>Apolygus lucorum genome provides insights into omnivorousness and mesophyll feeding.</title>
        <authorList>
            <person name="Liu Y."/>
            <person name="Liu H."/>
            <person name="Wang H."/>
            <person name="Huang T."/>
            <person name="Liu B."/>
            <person name="Yang B."/>
            <person name="Yin L."/>
            <person name="Li B."/>
            <person name="Zhang Y."/>
            <person name="Zhang S."/>
            <person name="Jiang F."/>
            <person name="Zhang X."/>
            <person name="Ren Y."/>
            <person name="Wang B."/>
            <person name="Wang S."/>
            <person name="Lu Y."/>
            <person name="Wu K."/>
            <person name="Fan W."/>
            <person name="Wang G."/>
        </authorList>
    </citation>
    <scope>NUCLEOTIDE SEQUENCE</scope>
    <source>
        <strain evidence="7">12Hb</strain>
    </source>
</reference>
<comment type="caution">
    <text evidence="7">The sequence shown here is derived from an EMBL/GenBank/DDBJ whole genome shotgun (WGS) entry which is preliminary data.</text>
</comment>
<dbReference type="OrthoDB" id="422728at2759"/>
<dbReference type="InterPro" id="IPR055417">
    <property type="entry name" value="UFD1_N1"/>
</dbReference>
<evidence type="ECO:0000313" key="7">
    <source>
        <dbReference type="EMBL" id="KAF6199807.1"/>
    </source>
</evidence>
<dbReference type="PANTHER" id="PTHR12555:SF13">
    <property type="entry name" value="UBIQUITIN RECOGNITION FACTOR IN ER-ASSOCIATED DEGRADATION PROTEIN 1"/>
    <property type="match status" value="1"/>
</dbReference>
<comment type="similarity">
    <text evidence="1">Belongs to the UFD1 family.</text>
</comment>
<dbReference type="AlphaFoldDB" id="A0A6A4J4G4"/>
<gene>
    <name evidence="7" type="ORF">GE061_006105</name>
</gene>
<dbReference type="FunFam" id="3.10.330.10:FF:000002">
    <property type="entry name" value="ubiquitin fusion degradation protein 1 homolog"/>
    <property type="match status" value="1"/>
</dbReference>
<dbReference type="FunFam" id="2.40.40.50:FF:000001">
    <property type="entry name" value="Ubiquitin fusion degradation protein 1 homolog"/>
    <property type="match status" value="1"/>
</dbReference>
<evidence type="ECO:0000313" key="8">
    <source>
        <dbReference type="Proteomes" id="UP000466442"/>
    </source>
</evidence>
<feature type="domain" description="Ubiquitin fusion degradation protein UFD1 N-terminal subdomain 1" evidence="5">
    <location>
        <begin position="15"/>
        <end position="113"/>
    </location>
</feature>
<evidence type="ECO:0000256" key="2">
    <source>
        <dbReference type="ARBA" id="ARBA00022786"/>
    </source>
</evidence>
<dbReference type="GO" id="GO:0034098">
    <property type="term" value="C:VCP-NPL4-UFD1 AAA ATPase complex"/>
    <property type="evidence" value="ECO:0007669"/>
    <property type="project" value="TreeGrafter"/>
</dbReference>
<feature type="region of interest" description="Disordered" evidence="4">
    <location>
        <begin position="228"/>
        <end position="251"/>
    </location>
</feature>
<dbReference type="GO" id="GO:0006511">
    <property type="term" value="P:ubiquitin-dependent protein catabolic process"/>
    <property type="evidence" value="ECO:0007669"/>
    <property type="project" value="InterPro"/>
</dbReference>
<evidence type="ECO:0000259" key="5">
    <source>
        <dbReference type="Pfam" id="PF03152"/>
    </source>
</evidence>
<organism evidence="7 8">
    <name type="scientific">Apolygus lucorum</name>
    <name type="common">Small green plant bug</name>
    <name type="synonym">Lygocoris lucorum</name>
    <dbReference type="NCBI Taxonomy" id="248454"/>
    <lineage>
        <taxon>Eukaryota</taxon>
        <taxon>Metazoa</taxon>
        <taxon>Ecdysozoa</taxon>
        <taxon>Arthropoda</taxon>
        <taxon>Hexapoda</taxon>
        <taxon>Insecta</taxon>
        <taxon>Pterygota</taxon>
        <taxon>Neoptera</taxon>
        <taxon>Paraneoptera</taxon>
        <taxon>Hemiptera</taxon>
        <taxon>Heteroptera</taxon>
        <taxon>Panheteroptera</taxon>
        <taxon>Cimicomorpha</taxon>
        <taxon>Miridae</taxon>
        <taxon>Mirini</taxon>
        <taxon>Apolygus</taxon>
    </lineage>
</organism>
<feature type="domain" description="Ubiquitin fusion degradation protein UFD1 N-terminal subdomain 2" evidence="6">
    <location>
        <begin position="115"/>
        <end position="189"/>
    </location>
</feature>
<dbReference type="Gene3D" id="2.40.40.50">
    <property type="entry name" value="Ubiquitin fusion degradation protein UFD1, N-terminal domain"/>
    <property type="match status" value="1"/>
</dbReference>
<dbReference type="EMBL" id="WIXP02000014">
    <property type="protein sequence ID" value="KAF6199807.1"/>
    <property type="molecule type" value="Genomic_DNA"/>
</dbReference>